<protein>
    <recommendedName>
        <fullName evidence="3">YbaK/aminoacyl-tRNA synthetase-associated domain-containing protein</fullName>
    </recommendedName>
</protein>
<accession>A0A2M9D8V1</accession>
<proteinExistence type="predicted"/>
<name>A0A2M9D8V1_9MICO</name>
<evidence type="ECO:0000313" key="1">
    <source>
        <dbReference type="EMBL" id="PJJ82068.1"/>
    </source>
</evidence>
<gene>
    <name evidence="1" type="ORF">CLV85_1256</name>
</gene>
<dbReference type="RefSeq" id="WP_100388697.1">
    <property type="nucleotide sequence ID" value="NZ_BMZU01000001.1"/>
</dbReference>
<sequence>MAITSPAIETLRSAGVTFRLMPDADARGEEPTEQTQGLIKPFHSVACHWVYREKLPPVFVVLSPERTISRLKVADAVEDTVTSIKQRKPSDVATQLGAKRPRGEPSRVIVDAALARASRHVMFPSGAKDQTIVVTAAGLIDGFDAHIWDVSDVPVLQRVEPYFAVTADGIRSLEPDKEHSHVSPGEIYFPEVRQIVSIGATEEYLECFDRALLAAKKHHPKPSESEHAAAHFAFLKEH</sequence>
<keyword evidence="2" id="KW-1185">Reference proteome</keyword>
<dbReference type="AlphaFoldDB" id="A0A2M9D8V1"/>
<evidence type="ECO:0000313" key="2">
    <source>
        <dbReference type="Proteomes" id="UP000231742"/>
    </source>
</evidence>
<organism evidence="1 2">
    <name type="scientific">Salinibacterium amurskyense</name>
    <dbReference type="NCBI Taxonomy" id="205941"/>
    <lineage>
        <taxon>Bacteria</taxon>
        <taxon>Bacillati</taxon>
        <taxon>Actinomycetota</taxon>
        <taxon>Actinomycetes</taxon>
        <taxon>Micrococcales</taxon>
        <taxon>Microbacteriaceae</taxon>
        <taxon>Salinibacterium</taxon>
    </lineage>
</organism>
<evidence type="ECO:0008006" key="3">
    <source>
        <dbReference type="Google" id="ProtNLM"/>
    </source>
</evidence>
<reference evidence="1 2" key="1">
    <citation type="submission" date="2017-11" db="EMBL/GenBank/DDBJ databases">
        <title>Genomic Encyclopedia of Archaeal and Bacterial Type Strains, Phase II (KMG-II): From Individual Species to Whole Genera.</title>
        <authorList>
            <person name="Goeker M."/>
        </authorList>
    </citation>
    <scope>NUCLEOTIDE SEQUENCE [LARGE SCALE GENOMIC DNA]</scope>
    <source>
        <strain evidence="1 2">DSM 16400</strain>
    </source>
</reference>
<comment type="caution">
    <text evidence="1">The sequence shown here is derived from an EMBL/GenBank/DDBJ whole genome shotgun (WGS) entry which is preliminary data.</text>
</comment>
<dbReference type="Proteomes" id="UP000231742">
    <property type="component" value="Unassembled WGS sequence"/>
</dbReference>
<dbReference type="EMBL" id="PGFH01000001">
    <property type="protein sequence ID" value="PJJ82068.1"/>
    <property type="molecule type" value="Genomic_DNA"/>
</dbReference>